<evidence type="ECO:0000313" key="2">
    <source>
        <dbReference type="EMBL" id="KIL78095.1"/>
    </source>
</evidence>
<comment type="caution">
    <text evidence="2">The sequence shown here is derived from an EMBL/GenBank/DDBJ whole genome shotgun (WGS) entry which is preliminary data.</text>
</comment>
<reference evidence="2 3" key="1">
    <citation type="submission" date="2015-01" db="EMBL/GenBank/DDBJ databases">
        <title>Genome Assembly of Bacillus badius MTCC 1458.</title>
        <authorList>
            <person name="Verma A."/>
            <person name="Khatri I."/>
            <person name="Mual P."/>
            <person name="Subramanian S."/>
            <person name="Krishnamurthi S."/>
        </authorList>
    </citation>
    <scope>NUCLEOTIDE SEQUENCE [LARGE SCALE GENOMIC DNA]</scope>
    <source>
        <strain evidence="2 3">MTCC 1458</strain>
    </source>
</reference>
<feature type="region of interest" description="Disordered" evidence="1">
    <location>
        <begin position="71"/>
        <end position="91"/>
    </location>
</feature>
<dbReference type="RefSeq" id="WP_052475301.1">
    <property type="nucleotide sequence ID" value="NZ_JARTHD010000024.1"/>
</dbReference>
<dbReference type="EMBL" id="JXLP01000010">
    <property type="protein sequence ID" value="KIL78095.1"/>
    <property type="molecule type" value="Genomic_DNA"/>
</dbReference>
<protein>
    <submittedName>
        <fullName evidence="2">Uncharacterized protein</fullName>
    </submittedName>
</protein>
<dbReference type="Proteomes" id="UP000031982">
    <property type="component" value="Unassembled WGS sequence"/>
</dbReference>
<name>A0ABR5ATM0_BACBA</name>
<accession>A0ABR5ATM0</accession>
<proteinExistence type="predicted"/>
<evidence type="ECO:0000256" key="1">
    <source>
        <dbReference type="SAM" id="MobiDB-lite"/>
    </source>
</evidence>
<organism evidence="2 3">
    <name type="scientific">Bacillus badius</name>
    <dbReference type="NCBI Taxonomy" id="1455"/>
    <lineage>
        <taxon>Bacteria</taxon>
        <taxon>Bacillati</taxon>
        <taxon>Bacillota</taxon>
        <taxon>Bacilli</taxon>
        <taxon>Bacillales</taxon>
        <taxon>Bacillaceae</taxon>
        <taxon>Pseudobacillus</taxon>
    </lineage>
</organism>
<keyword evidence="3" id="KW-1185">Reference proteome</keyword>
<evidence type="ECO:0000313" key="3">
    <source>
        <dbReference type="Proteomes" id="UP000031982"/>
    </source>
</evidence>
<gene>
    <name evidence="2" type="ORF">SD77_0696</name>
</gene>
<sequence length="91" mass="10836">MRLERWAYSRRYNIKAVFDKFPHSNVIFRTINHFYFIYIVNWSEKDPVVTRADLEQMELLLNEELGTGSFYQQRKSQTENSQGRANGGKAE</sequence>
<feature type="compositionally biased region" description="Polar residues" evidence="1">
    <location>
        <begin position="71"/>
        <end position="84"/>
    </location>
</feature>